<dbReference type="OrthoDB" id="7183442at2"/>
<evidence type="ECO:0000313" key="8">
    <source>
        <dbReference type="EMBL" id="SIS40435.1"/>
    </source>
</evidence>
<dbReference type="CDD" id="cd18870">
    <property type="entry name" value="NUDIX_AcylCoAdiphos_Nudt19"/>
    <property type="match status" value="1"/>
</dbReference>
<dbReference type="GO" id="GO:0046872">
    <property type="term" value="F:metal ion binding"/>
    <property type="evidence" value="ECO:0007669"/>
    <property type="project" value="UniProtKB-KW"/>
</dbReference>
<dbReference type="STRING" id="1161099.SAMN05444817_10238"/>
<keyword evidence="5" id="KW-0460">Magnesium</keyword>
<comment type="cofactor">
    <cofactor evidence="2">
        <name>Mg(2+)</name>
        <dbReference type="ChEBI" id="CHEBI:18420"/>
    </cofactor>
</comment>
<dbReference type="InterPro" id="IPR000086">
    <property type="entry name" value="NUDIX_hydrolase_dom"/>
</dbReference>
<gene>
    <name evidence="8" type="ORF">SAMN05444817_10238</name>
</gene>
<evidence type="ECO:0000313" key="9">
    <source>
        <dbReference type="Proteomes" id="UP000186292"/>
    </source>
</evidence>
<evidence type="ECO:0000256" key="5">
    <source>
        <dbReference type="ARBA" id="ARBA00022842"/>
    </source>
</evidence>
<dbReference type="PANTHER" id="PTHR12318">
    <property type="entry name" value="TESTOSTERONE-REGULATED PROTEIN RP2"/>
    <property type="match status" value="1"/>
</dbReference>
<dbReference type="PANTHER" id="PTHR12318:SF0">
    <property type="entry name" value="ACYL-COENZYME A DIPHOSPHATASE NUDT19"/>
    <property type="match status" value="1"/>
</dbReference>
<evidence type="ECO:0000256" key="3">
    <source>
        <dbReference type="ARBA" id="ARBA00022723"/>
    </source>
</evidence>
<dbReference type="AlphaFoldDB" id="A0A1N7ITL2"/>
<dbReference type="GO" id="GO:0016818">
    <property type="term" value="F:hydrolase activity, acting on acid anhydrides, in phosphorus-containing anhydrides"/>
    <property type="evidence" value="ECO:0007669"/>
    <property type="project" value="InterPro"/>
</dbReference>
<keyword evidence="3" id="KW-0479">Metal-binding</keyword>
<feature type="domain" description="Nudix hydrolase" evidence="7">
    <location>
        <begin position="14"/>
        <end position="229"/>
    </location>
</feature>
<keyword evidence="9" id="KW-1185">Reference proteome</keyword>
<accession>A0A1N7ITL2</accession>
<dbReference type="EMBL" id="FTOF01000002">
    <property type="protein sequence ID" value="SIS40435.1"/>
    <property type="molecule type" value="Genomic_DNA"/>
</dbReference>
<dbReference type="Proteomes" id="UP000186292">
    <property type="component" value="Unassembled WGS sequence"/>
</dbReference>
<name>A0A1N7ITL2_9CORY</name>
<sequence length="275" mass="30840">MPTRDEQDMLGINYGRLAATVILVRDGAAGLEVWMQERVLTMRNYPGMTVFPGGGVDIRDFPPTREDAKELWSGRSASDLAKQLDVKPRQAHALMFAAVRELFEETGTLLLVDDTGALLRDARPFHRERRRLESHELSLTELLGETGLDVDATLLKPSGRWVGKSEKGQWFDTFTFVAELPAGQAPDVTTGEASDANWFPPSLLIDGWREGLVRFAPSTWAQVYDMVEFDSVAEVMSHVKGLEIEAIVGDPVDIERYSELFDRQPVNRMGKKFEL</sequence>
<dbReference type="PROSITE" id="PS51462">
    <property type="entry name" value="NUDIX"/>
    <property type="match status" value="1"/>
</dbReference>
<dbReference type="RefSeq" id="WP_076598397.1">
    <property type="nucleotide sequence ID" value="NZ_CP046976.1"/>
</dbReference>
<evidence type="ECO:0000259" key="7">
    <source>
        <dbReference type="PROSITE" id="PS51462"/>
    </source>
</evidence>
<evidence type="ECO:0000256" key="2">
    <source>
        <dbReference type="ARBA" id="ARBA00001946"/>
    </source>
</evidence>
<dbReference type="SUPFAM" id="SSF55811">
    <property type="entry name" value="Nudix"/>
    <property type="match status" value="1"/>
</dbReference>
<organism evidence="8 9">
    <name type="scientific">Corynebacterium appendicis CIP 107643</name>
    <dbReference type="NCBI Taxonomy" id="1161099"/>
    <lineage>
        <taxon>Bacteria</taxon>
        <taxon>Bacillati</taxon>
        <taxon>Actinomycetota</taxon>
        <taxon>Actinomycetes</taxon>
        <taxon>Mycobacteriales</taxon>
        <taxon>Corynebacteriaceae</taxon>
        <taxon>Corynebacterium</taxon>
    </lineage>
</organism>
<dbReference type="InterPro" id="IPR015797">
    <property type="entry name" value="NUDIX_hydrolase-like_dom_sf"/>
</dbReference>
<protein>
    <recommendedName>
        <fullName evidence="7">Nudix hydrolase domain-containing protein</fullName>
    </recommendedName>
</protein>
<evidence type="ECO:0000256" key="4">
    <source>
        <dbReference type="ARBA" id="ARBA00022801"/>
    </source>
</evidence>
<reference evidence="9" key="1">
    <citation type="submission" date="2017-01" db="EMBL/GenBank/DDBJ databases">
        <authorList>
            <person name="Varghese N."/>
            <person name="Submissions S."/>
        </authorList>
    </citation>
    <scope>NUCLEOTIDE SEQUENCE [LARGE SCALE GENOMIC DNA]</scope>
    <source>
        <strain evidence="9">DSM 44531</strain>
    </source>
</reference>
<evidence type="ECO:0000256" key="6">
    <source>
        <dbReference type="ARBA" id="ARBA00023211"/>
    </source>
</evidence>
<dbReference type="Gene3D" id="3.90.79.10">
    <property type="entry name" value="Nucleoside Triphosphate Pyrophosphohydrolase"/>
    <property type="match status" value="1"/>
</dbReference>
<comment type="cofactor">
    <cofactor evidence="1">
        <name>Mn(2+)</name>
        <dbReference type="ChEBI" id="CHEBI:29035"/>
    </cofactor>
</comment>
<evidence type="ECO:0000256" key="1">
    <source>
        <dbReference type="ARBA" id="ARBA00001936"/>
    </source>
</evidence>
<proteinExistence type="predicted"/>
<keyword evidence="4" id="KW-0378">Hydrolase</keyword>
<dbReference type="InterPro" id="IPR039121">
    <property type="entry name" value="NUDT19"/>
</dbReference>
<keyword evidence="6" id="KW-0464">Manganese</keyword>